<evidence type="ECO:0000313" key="2">
    <source>
        <dbReference type="Proteomes" id="UP000230775"/>
    </source>
</evidence>
<dbReference type="SUPFAM" id="SSF143011">
    <property type="entry name" value="RelE-like"/>
    <property type="match status" value="1"/>
</dbReference>
<sequence>MQVKSLRQDLANYLKRHGLIRKYEKQVKLFSANSHHPSLHTEILEPKSLKIYSFRIDKKYRTIFILINQNTAEVIDINDHYK</sequence>
<evidence type="ECO:0000313" key="1">
    <source>
        <dbReference type="EMBL" id="PIS14291.1"/>
    </source>
</evidence>
<proteinExistence type="predicted"/>
<organism evidence="1 2">
    <name type="scientific">Candidatus Shapirobacteria bacterium CG09_land_8_20_14_0_10_39_12</name>
    <dbReference type="NCBI Taxonomy" id="1974885"/>
    <lineage>
        <taxon>Bacteria</taxon>
        <taxon>Candidatus Shapironibacteriota</taxon>
    </lineage>
</organism>
<dbReference type="AlphaFoldDB" id="A0A2H0WNS8"/>
<name>A0A2H0WNS8_9BACT</name>
<comment type="caution">
    <text evidence="1">The sequence shown here is derived from an EMBL/GenBank/DDBJ whole genome shotgun (WGS) entry which is preliminary data.</text>
</comment>
<dbReference type="EMBL" id="PEZI01000071">
    <property type="protein sequence ID" value="PIS14291.1"/>
    <property type="molecule type" value="Genomic_DNA"/>
</dbReference>
<gene>
    <name evidence="1" type="ORF">COT64_03390</name>
</gene>
<reference evidence="2" key="1">
    <citation type="submission" date="2017-09" db="EMBL/GenBank/DDBJ databases">
        <title>Depth-based differentiation of microbial function through sediment-hosted aquifers and enrichment of novel symbionts in the deep terrestrial subsurface.</title>
        <authorList>
            <person name="Probst A.J."/>
            <person name="Ladd B."/>
            <person name="Jarett J.K."/>
            <person name="Geller-Mcgrath D.E."/>
            <person name="Sieber C.M.K."/>
            <person name="Emerson J.B."/>
            <person name="Anantharaman K."/>
            <person name="Thomas B.C."/>
            <person name="Malmstrom R."/>
            <person name="Stieglmeier M."/>
            <person name="Klingl A."/>
            <person name="Woyke T."/>
            <person name="Ryan C.M."/>
            <person name="Banfield J.F."/>
        </authorList>
    </citation>
    <scope>NUCLEOTIDE SEQUENCE [LARGE SCALE GENOMIC DNA]</scope>
</reference>
<dbReference type="InterPro" id="IPR035093">
    <property type="entry name" value="RelE/ParE_toxin_dom_sf"/>
</dbReference>
<protein>
    <submittedName>
        <fullName evidence="1">Plasmid stabilization protein</fullName>
    </submittedName>
</protein>
<accession>A0A2H0WNS8</accession>
<dbReference type="Proteomes" id="UP000230775">
    <property type="component" value="Unassembled WGS sequence"/>
</dbReference>